<keyword evidence="1" id="KW-0812">Transmembrane</keyword>
<proteinExistence type="predicted"/>
<dbReference type="Proteomes" id="UP000572988">
    <property type="component" value="Unassembled WGS sequence"/>
</dbReference>
<dbReference type="Proteomes" id="UP000264146">
    <property type="component" value="Chromosome"/>
</dbReference>
<dbReference type="EMBL" id="LR962863">
    <property type="protein sequence ID" value="CAD7360818.1"/>
    <property type="molecule type" value="Genomic_DNA"/>
</dbReference>
<dbReference type="EMBL" id="POVK01000017">
    <property type="protein sequence ID" value="NHA34127.1"/>
    <property type="molecule type" value="Genomic_DNA"/>
</dbReference>
<feature type="transmembrane region" description="Helical" evidence="1">
    <location>
        <begin position="67"/>
        <end position="87"/>
    </location>
</feature>
<keyword evidence="1" id="KW-0472">Membrane</keyword>
<reference evidence="2 5" key="3">
    <citation type="submission" date="2020-11" db="EMBL/GenBank/DDBJ databases">
        <authorList>
            <consortium name="Pathogen Informatics"/>
        </authorList>
    </citation>
    <scope>NUCLEOTIDE SEQUENCE [LARGE SCALE GENOMIC DNA]</scope>
    <source>
        <strain evidence="2 5">NCTC12218</strain>
    </source>
</reference>
<evidence type="ECO:0000313" key="2">
    <source>
        <dbReference type="EMBL" id="CAD7360818.1"/>
    </source>
</evidence>
<dbReference type="EMBL" id="UHEF01000001">
    <property type="protein sequence ID" value="SUM90473.1"/>
    <property type="molecule type" value="Genomic_DNA"/>
</dbReference>
<keyword evidence="1" id="KW-1133">Transmembrane helix</keyword>
<dbReference type="AlphaFoldDB" id="A0A7Z7QSA5"/>
<feature type="transmembrane region" description="Helical" evidence="1">
    <location>
        <begin position="7"/>
        <end position="29"/>
    </location>
</feature>
<reference evidence="4" key="2">
    <citation type="submission" date="2018-06" db="EMBL/GenBank/DDBJ databases">
        <authorList>
            <consortium name="Pathogen Informatics"/>
            <person name="Doyle S."/>
        </authorList>
    </citation>
    <scope>NUCLEOTIDE SEQUENCE [LARGE SCALE GENOMIC DNA]</scope>
    <source>
        <strain evidence="4">NCTC12218</strain>
    </source>
</reference>
<evidence type="ECO:0000313" key="5">
    <source>
        <dbReference type="Proteomes" id="UP000264146"/>
    </source>
</evidence>
<protein>
    <submittedName>
        <fullName evidence="4">Uncharacterized protein</fullName>
    </submittedName>
</protein>
<sequence length="92" mass="10763">MRKTMYSFHILSNTLLVLFLFIPIPFLNYEGGDILSIYFQVSLILFVLSVTLYFLNQKNRKTWMISTILSILSILIVFPVVFFYLFFGIPPA</sequence>
<dbReference type="RefSeq" id="WP_016425694.1">
    <property type="nucleotide sequence ID" value="NZ_CABKRV010000002.1"/>
</dbReference>
<keyword evidence="6" id="KW-1185">Reference proteome</keyword>
<reference evidence="3 6" key="1">
    <citation type="submission" date="2018-01" db="EMBL/GenBank/DDBJ databases">
        <title>Complete genome sequence of Staphylococcus Scheliferi isolated from human.</title>
        <authorList>
            <person name="Abouelkhair M.A."/>
            <person name="Bemis D.A."/>
            <person name="Kania S.A."/>
        </authorList>
    </citation>
    <scope>NUCLEOTIDE SEQUENCE [LARGE SCALE GENOMIC DNA]</scope>
    <source>
        <strain evidence="3 6">ATCC 43808</strain>
    </source>
</reference>
<accession>A0A7Z7QSA5</accession>
<feature type="transmembrane region" description="Helical" evidence="1">
    <location>
        <begin position="35"/>
        <end position="55"/>
    </location>
</feature>
<evidence type="ECO:0000256" key="1">
    <source>
        <dbReference type="SAM" id="Phobius"/>
    </source>
</evidence>
<evidence type="ECO:0000313" key="6">
    <source>
        <dbReference type="Proteomes" id="UP000572988"/>
    </source>
</evidence>
<evidence type="ECO:0000313" key="3">
    <source>
        <dbReference type="EMBL" id="NHA34127.1"/>
    </source>
</evidence>
<gene>
    <name evidence="3" type="ORF">C1O36_06285</name>
    <name evidence="4" type="ORF">NCTC12218_02522</name>
</gene>
<evidence type="ECO:0000313" key="4">
    <source>
        <dbReference type="EMBL" id="SUM90473.1"/>
    </source>
</evidence>
<organism evidence="4">
    <name type="scientific">Staphylococcus schleiferi</name>
    <dbReference type="NCBI Taxonomy" id="1295"/>
    <lineage>
        <taxon>Bacteria</taxon>
        <taxon>Bacillati</taxon>
        <taxon>Bacillota</taxon>
        <taxon>Bacilli</taxon>
        <taxon>Bacillales</taxon>
        <taxon>Staphylococcaceae</taxon>
        <taxon>Staphylococcus</taxon>
    </lineage>
</organism>
<name>A0A7Z7QSA5_STASC</name>
<dbReference type="GeneID" id="93791149"/>